<evidence type="ECO:0000256" key="1">
    <source>
        <dbReference type="SAM" id="MobiDB-lite"/>
    </source>
</evidence>
<dbReference type="Proteomes" id="UP000694568">
    <property type="component" value="Unplaced"/>
</dbReference>
<name>A0A8C9Z9A8_SANLU</name>
<proteinExistence type="predicted"/>
<evidence type="ECO:0000313" key="3">
    <source>
        <dbReference type="Proteomes" id="UP000694568"/>
    </source>
</evidence>
<evidence type="ECO:0000313" key="2">
    <source>
        <dbReference type="Ensembl" id="ENSSLUP00000036972.1"/>
    </source>
</evidence>
<dbReference type="GeneTree" id="ENSGT00940000177299"/>
<feature type="region of interest" description="Disordered" evidence="1">
    <location>
        <begin position="1"/>
        <end position="68"/>
    </location>
</feature>
<feature type="compositionally biased region" description="Low complexity" evidence="1">
    <location>
        <begin position="1"/>
        <end position="20"/>
    </location>
</feature>
<reference evidence="2" key="2">
    <citation type="submission" date="2025-09" db="UniProtKB">
        <authorList>
            <consortium name="Ensembl"/>
        </authorList>
    </citation>
    <scope>IDENTIFICATION</scope>
</reference>
<organism evidence="2 3">
    <name type="scientific">Sander lucioperca</name>
    <name type="common">Pike-perch</name>
    <name type="synonym">Perca lucioperca</name>
    <dbReference type="NCBI Taxonomy" id="283035"/>
    <lineage>
        <taxon>Eukaryota</taxon>
        <taxon>Metazoa</taxon>
        <taxon>Chordata</taxon>
        <taxon>Craniata</taxon>
        <taxon>Vertebrata</taxon>
        <taxon>Euteleostomi</taxon>
        <taxon>Actinopterygii</taxon>
        <taxon>Neopterygii</taxon>
        <taxon>Teleostei</taxon>
        <taxon>Neoteleostei</taxon>
        <taxon>Acanthomorphata</taxon>
        <taxon>Eupercaria</taxon>
        <taxon>Perciformes</taxon>
        <taxon>Percoidei</taxon>
        <taxon>Percidae</taxon>
        <taxon>Luciopercinae</taxon>
        <taxon>Sander</taxon>
    </lineage>
</organism>
<sequence length="68" mass="7115">MESSPQDSASDPGSSGSESATLLTETPGRLETLRGEEHPTPARRHSSSSSSKGKPSAGFYIHINLSQS</sequence>
<dbReference type="AlphaFoldDB" id="A0A8C9Z9A8"/>
<keyword evidence="3" id="KW-1185">Reference proteome</keyword>
<dbReference type="Ensembl" id="ENSSLUT00000038118.1">
    <property type="protein sequence ID" value="ENSSLUP00000036972.1"/>
    <property type="gene ID" value="ENSSLUG00000016503.1"/>
</dbReference>
<accession>A0A8C9Z9A8</accession>
<feature type="compositionally biased region" description="Basic and acidic residues" evidence="1">
    <location>
        <begin position="31"/>
        <end position="40"/>
    </location>
</feature>
<protein>
    <submittedName>
        <fullName evidence="2">Uncharacterized protein</fullName>
    </submittedName>
</protein>
<reference evidence="2" key="1">
    <citation type="submission" date="2025-08" db="UniProtKB">
        <authorList>
            <consortium name="Ensembl"/>
        </authorList>
    </citation>
    <scope>IDENTIFICATION</scope>
</reference>